<evidence type="ECO:0000313" key="2">
    <source>
        <dbReference type="Proteomes" id="UP001227126"/>
    </source>
</evidence>
<protein>
    <submittedName>
        <fullName evidence="1">Uncharacterized protein</fullName>
    </submittedName>
</protein>
<reference evidence="1 2" key="1">
    <citation type="submission" date="2023-05" db="EMBL/GenBank/DDBJ databases">
        <title>Sedimentitalea sp. nov. JM2-8.</title>
        <authorList>
            <person name="Huang J."/>
        </authorList>
    </citation>
    <scope>NUCLEOTIDE SEQUENCE [LARGE SCALE GENOMIC DNA]</scope>
    <source>
        <strain evidence="1 2">JM2-8</strain>
    </source>
</reference>
<dbReference type="EMBL" id="JASNJE010000070">
    <property type="protein sequence ID" value="MDK3075938.1"/>
    <property type="molecule type" value="Genomic_DNA"/>
</dbReference>
<name>A0ABT7FLC3_9RHOB</name>
<organism evidence="1 2">
    <name type="scientific">Sedimentitalea xiamensis</name>
    <dbReference type="NCBI Taxonomy" id="3050037"/>
    <lineage>
        <taxon>Bacteria</taxon>
        <taxon>Pseudomonadati</taxon>
        <taxon>Pseudomonadota</taxon>
        <taxon>Alphaproteobacteria</taxon>
        <taxon>Rhodobacterales</taxon>
        <taxon>Paracoccaceae</taxon>
        <taxon>Sedimentitalea</taxon>
    </lineage>
</organism>
<sequence>MGVSINAADAVRQGLRPDTLRSQVLSDLAARGDATAIVATPPAVTAPKLSPIVAAAQKSPGTVNR</sequence>
<comment type="caution">
    <text evidence="1">The sequence shown here is derived from an EMBL/GenBank/DDBJ whole genome shotgun (WGS) entry which is preliminary data.</text>
</comment>
<dbReference type="Proteomes" id="UP001227126">
    <property type="component" value="Unassembled WGS sequence"/>
</dbReference>
<evidence type="ECO:0000313" key="1">
    <source>
        <dbReference type="EMBL" id="MDK3075938.1"/>
    </source>
</evidence>
<keyword evidence="2" id="KW-1185">Reference proteome</keyword>
<gene>
    <name evidence="1" type="ORF">QO034_23085</name>
</gene>
<proteinExistence type="predicted"/>
<accession>A0ABT7FLC3</accession>
<dbReference type="RefSeq" id="WP_284487845.1">
    <property type="nucleotide sequence ID" value="NZ_JASNJE010000070.1"/>
</dbReference>